<dbReference type="CDD" id="cd00268">
    <property type="entry name" value="DEADc"/>
    <property type="match status" value="1"/>
</dbReference>
<dbReference type="PROSITE" id="PS51194">
    <property type="entry name" value="HELICASE_CTER"/>
    <property type="match status" value="1"/>
</dbReference>
<dbReference type="GO" id="GO:0003676">
    <property type="term" value="F:nucleic acid binding"/>
    <property type="evidence" value="ECO:0007669"/>
    <property type="project" value="InterPro"/>
</dbReference>
<dbReference type="STRING" id="1692.BMAGN_0567"/>
<evidence type="ECO:0000256" key="6">
    <source>
        <dbReference type="SAM" id="MobiDB-lite"/>
    </source>
</evidence>
<dbReference type="PANTHER" id="PTHR47959">
    <property type="entry name" value="ATP-DEPENDENT RNA HELICASE RHLE-RELATED"/>
    <property type="match status" value="1"/>
</dbReference>
<keyword evidence="10" id="KW-1185">Reference proteome</keyword>
<dbReference type="SMART" id="SM00490">
    <property type="entry name" value="HELICc"/>
    <property type="match status" value="1"/>
</dbReference>
<dbReference type="EC" id="3.6.4.13" evidence="9"/>
<protein>
    <submittedName>
        <fullName evidence="9">ATP-dependent RNA helicase</fullName>
        <ecNumber evidence="9">3.6.4.13</ecNumber>
    </submittedName>
</protein>
<proteinExistence type="inferred from homology"/>
<dbReference type="Gene3D" id="3.40.50.300">
    <property type="entry name" value="P-loop containing nucleotide triphosphate hydrolases"/>
    <property type="match status" value="2"/>
</dbReference>
<feature type="compositionally biased region" description="Basic residues" evidence="6">
    <location>
        <begin position="483"/>
        <end position="493"/>
    </location>
</feature>
<keyword evidence="4" id="KW-0067">ATP-binding</keyword>
<dbReference type="SMART" id="SM00487">
    <property type="entry name" value="DEXDc"/>
    <property type="match status" value="1"/>
</dbReference>
<reference evidence="9 10" key="1">
    <citation type="submission" date="2014-03" db="EMBL/GenBank/DDBJ databases">
        <title>Genomics of Bifidobacteria.</title>
        <authorList>
            <person name="Ventura M."/>
            <person name="Milani C."/>
            <person name="Lugli G.A."/>
        </authorList>
    </citation>
    <scope>NUCLEOTIDE SEQUENCE [LARGE SCALE GENOMIC DNA]</scope>
    <source>
        <strain evidence="9 10">LMG 11591</strain>
    </source>
</reference>
<dbReference type="GO" id="GO:0003724">
    <property type="term" value="F:RNA helicase activity"/>
    <property type="evidence" value="ECO:0007669"/>
    <property type="project" value="UniProtKB-EC"/>
</dbReference>
<feature type="compositionally biased region" description="Basic and acidic residues" evidence="6">
    <location>
        <begin position="515"/>
        <end position="583"/>
    </location>
</feature>
<dbReference type="InterPro" id="IPR001650">
    <property type="entry name" value="Helicase_C-like"/>
</dbReference>
<comment type="caution">
    <text evidence="9">The sequence shown here is derived from an EMBL/GenBank/DDBJ whole genome shotgun (WGS) entry which is preliminary data.</text>
</comment>
<dbReference type="SUPFAM" id="SSF52540">
    <property type="entry name" value="P-loop containing nucleoside triphosphate hydrolases"/>
    <property type="match status" value="1"/>
</dbReference>
<feature type="region of interest" description="Disordered" evidence="6">
    <location>
        <begin position="440"/>
        <end position="613"/>
    </location>
</feature>
<feature type="compositionally biased region" description="Basic residues" evidence="6">
    <location>
        <begin position="459"/>
        <end position="471"/>
    </location>
</feature>
<dbReference type="InterPro" id="IPR011545">
    <property type="entry name" value="DEAD/DEAH_box_helicase_dom"/>
</dbReference>
<evidence type="ECO:0000256" key="4">
    <source>
        <dbReference type="ARBA" id="ARBA00022840"/>
    </source>
</evidence>
<dbReference type="InterPro" id="IPR014001">
    <property type="entry name" value="Helicase_ATP-bd"/>
</dbReference>
<keyword evidence="1" id="KW-0547">Nucleotide-binding</keyword>
<feature type="domain" description="Helicase C-terminal" evidence="8">
    <location>
        <begin position="279"/>
        <end position="425"/>
    </location>
</feature>
<evidence type="ECO:0000313" key="10">
    <source>
        <dbReference type="Proteomes" id="UP000029052"/>
    </source>
</evidence>
<evidence type="ECO:0000259" key="8">
    <source>
        <dbReference type="PROSITE" id="PS51194"/>
    </source>
</evidence>
<dbReference type="GO" id="GO:0005829">
    <property type="term" value="C:cytosol"/>
    <property type="evidence" value="ECO:0007669"/>
    <property type="project" value="TreeGrafter"/>
</dbReference>
<dbReference type="Pfam" id="PF00270">
    <property type="entry name" value="DEAD"/>
    <property type="match status" value="1"/>
</dbReference>
<sequence>MIDLDELELIEPYEQTAEEEEPQLTFAQLGVPGPLVHVLNNDHKTTAFPIQADTLPDSLEGRDILGRGRTGSGKTLAFSIPMISRLGEVDFTDGMSYNQFRKQVRNIQHKHLYERQQDDFTPHPRGLVLAPTRELANQINDVLAPLADVYGMSTTTVYGGVKYIHQIRDLRAGADIVVACPGRLEDLIEQGVLTLAGVKVVVIDEADEMADMGFLEPIQRILRQIPDSAQHMLFSATLDHGVDKVVQEFLHDPKEHAVDEATSAVDLMTHHVFEVKRADKPALIRKLASGKGRRILFTRTKFQTKKLAKELTQHGIPAAELDGNLSQNQRDRNLQAFESGEVNVLVATDVAARGIDVSNVELVVQVDPPQDSKSFLHRSGRTARAGKSGDVVTVMTPDQRRYVKHLVKRAGIDWKPVKVTPEDELVLSLVGEEADPIMGWKLDTSKPLHGRGHGDSRSRDRKRSSRSRGRKDRGMDRMDRPGSPKKTKKKSKKNDKFADAKFQDTKFKDSKKRRDRYEDRDFDRRDHRDFDRNDRRDRNDFDRRDHKNRRNFDRRDRGERNDFDRNDRRDRNRSYGKQHDNGGKSHRNGHIGHQSRAHMRKNSTPFSKSRKRH</sequence>
<dbReference type="InterPro" id="IPR050079">
    <property type="entry name" value="DEAD_box_RNA_helicase"/>
</dbReference>
<dbReference type="eggNOG" id="COG0513">
    <property type="taxonomic scope" value="Bacteria"/>
</dbReference>
<name>A0A087BCE8_9BIFI</name>
<dbReference type="Proteomes" id="UP000029052">
    <property type="component" value="Unassembled WGS sequence"/>
</dbReference>
<evidence type="ECO:0000259" key="7">
    <source>
        <dbReference type="PROSITE" id="PS51192"/>
    </source>
</evidence>
<organism evidence="9 10">
    <name type="scientific">Bifidobacterium magnum</name>
    <dbReference type="NCBI Taxonomy" id="1692"/>
    <lineage>
        <taxon>Bacteria</taxon>
        <taxon>Bacillati</taxon>
        <taxon>Actinomycetota</taxon>
        <taxon>Actinomycetes</taxon>
        <taxon>Bifidobacteriales</taxon>
        <taxon>Bifidobacteriaceae</taxon>
        <taxon>Bifidobacterium</taxon>
    </lineage>
</organism>
<dbReference type="InterPro" id="IPR027417">
    <property type="entry name" value="P-loop_NTPase"/>
</dbReference>
<evidence type="ECO:0000256" key="1">
    <source>
        <dbReference type="ARBA" id="ARBA00022741"/>
    </source>
</evidence>
<keyword evidence="2 9" id="KW-0378">Hydrolase</keyword>
<dbReference type="PROSITE" id="PS51192">
    <property type="entry name" value="HELICASE_ATP_BIND_1"/>
    <property type="match status" value="1"/>
</dbReference>
<dbReference type="EMBL" id="JGZB01000003">
    <property type="protein sequence ID" value="KFI68698.1"/>
    <property type="molecule type" value="Genomic_DNA"/>
</dbReference>
<dbReference type="CDD" id="cd18787">
    <property type="entry name" value="SF2_C_DEAD"/>
    <property type="match status" value="1"/>
</dbReference>
<dbReference type="AlphaFoldDB" id="A0A087BCE8"/>
<evidence type="ECO:0000256" key="5">
    <source>
        <dbReference type="ARBA" id="ARBA00038437"/>
    </source>
</evidence>
<dbReference type="PANTHER" id="PTHR47959:SF13">
    <property type="entry name" value="ATP-DEPENDENT RNA HELICASE RHLE"/>
    <property type="match status" value="1"/>
</dbReference>
<evidence type="ECO:0000256" key="3">
    <source>
        <dbReference type="ARBA" id="ARBA00022806"/>
    </source>
</evidence>
<comment type="similarity">
    <text evidence="5">Belongs to the DEAD box helicase family.</text>
</comment>
<feature type="compositionally biased region" description="Basic and acidic residues" evidence="6">
    <location>
        <begin position="472"/>
        <end position="482"/>
    </location>
</feature>
<dbReference type="GO" id="GO:0005524">
    <property type="term" value="F:ATP binding"/>
    <property type="evidence" value="ECO:0007669"/>
    <property type="project" value="UniProtKB-KW"/>
</dbReference>
<feature type="domain" description="Helicase ATP-binding" evidence="7">
    <location>
        <begin position="55"/>
        <end position="256"/>
    </location>
</feature>
<evidence type="ECO:0000256" key="2">
    <source>
        <dbReference type="ARBA" id="ARBA00022801"/>
    </source>
</evidence>
<accession>A0A087BCE8</accession>
<feature type="compositionally biased region" description="Basic and acidic residues" evidence="6">
    <location>
        <begin position="494"/>
        <end position="508"/>
    </location>
</feature>
<dbReference type="Pfam" id="PF00271">
    <property type="entry name" value="Helicase_C"/>
    <property type="match status" value="1"/>
</dbReference>
<dbReference type="GO" id="GO:0016787">
    <property type="term" value="F:hydrolase activity"/>
    <property type="evidence" value="ECO:0007669"/>
    <property type="project" value="UniProtKB-KW"/>
</dbReference>
<feature type="compositionally biased region" description="Basic residues" evidence="6">
    <location>
        <begin position="584"/>
        <end position="601"/>
    </location>
</feature>
<evidence type="ECO:0000313" key="9">
    <source>
        <dbReference type="EMBL" id="KFI68698.1"/>
    </source>
</evidence>
<dbReference type="InterPro" id="IPR044742">
    <property type="entry name" value="DEAD/DEAH_RhlB"/>
</dbReference>
<keyword evidence="3 9" id="KW-0347">Helicase</keyword>
<dbReference type="RefSeq" id="WP_051126583.1">
    <property type="nucleotide sequence ID" value="NZ_JGZB01000003.1"/>
</dbReference>
<gene>
    <name evidence="9" type="ORF">BMAGN_0567</name>
</gene>